<evidence type="ECO:0000256" key="1">
    <source>
        <dbReference type="SAM" id="Phobius"/>
    </source>
</evidence>
<evidence type="ECO:0000313" key="3">
    <source>
        <dbReference type="Proteomes" id="UP000252733"/>
    </source>
</evidence>
<keyword evidence="1" id="KW-0472">Membrane</keyword>
<sequence>MKKKVLIFSGIIILVLIAFVGYKLATFSIFDTEFKELKTIKIPNSNSKLIIYHLPSNVSSQDFIQIRKIENQVETVIENFENYDLVNDVTFKNDSILKIIIGKTIVNKTDTIELKIK</sequence>
<dbReference type="AlphaFoldDB" id="A0A368UM97"/>
<gene>
    <name evidence="2" type="ORF">DFO77_1653</name>
</gene>
<protein>
    <submittedName>
        <fullName evidence="2">Uncharacterized protein</fullName>
    </submittedName>
</protein>
<keyword evidence="1" id="KW-0812">Transmembrane</keyword>
<reference evidence="2 3" key="1">
    <citation type="submission" date="2018-07" db="EMBL/GenBank/DDBJ databases">
        <title>Freshwater and sediment microbial communities from various areas in North America, analyzing microbe dynamics in response to fracking.</title>
        <authorList>
            <person name="Lamendella R."/>
        </authorList>
    </citation>
    <scope>NUCLEOTIDE SEQUENCE [LARGE SCALE GENOMIC DNA]</scope>
    <source>
        <strain evidence="2 3">160A</strain>
    </source>
</reference>
<accession>A0A368UM97</accession>
<name>A0A368UM97_9BACT</name>
<keyword evidence="1" id="KW-1133">Transmembrane helix</keyword>
<evidence type="ECO:0000313" key="2">
    <source>
        <dbReference type="EMBL" id="RCW20256.1"/>
    </source>
</evidence>
<dbReference type="Proteomes" id="UP000252733">
    <property type="component" value="Unassembled WGS sequence"/>
</dbReference>
<feature type="transmembrane region" description="Helical" evidence="1">
    <location>
        <begin position="6"/>
        <end position="25"/>
    </location>
</feature>
<comment type="caution">
    <text evidence="2">The sequence shown here is derived from an EMBL/GenBank/DDBJ whole genome shotgun (WGS) entry which is preliminary data.</text>
</comment>
<keyword evidence="3" id="KW-1185">Reference proteome</keyword>
<proteinExistence type="predicted"/>
<dbReference type="EMBL" id="QPIZ01000065">
    <property type="protein sequence ID" value="RCW20256.1"/>
    <property type="molecule type" value="Genomic_DNA"/>
</dbReference>
<organism evidence="2 3">
    <name type="scientific">Marinilabilia salmonicolor</name>
    <dbReference type="NCBI Taxonomy" id="989"/>
    <lineage>
        <taxon>Bacteria</taxon>
        <taxon>Pseudomonadati</taxon>
        <taxon>Bacteroidota</taxon>
        <taxon>Bacteroidia</taxon>
        <taxon>Marinilabiliales</taxon>
        <taxon>Marinilabiliaceae</taxon>
        <taxon>Marinilabilia</taxon>
    </lineage>
</organism>
<dbReference type="RefSeq" id="WP_114438220.1">
    <property type="nucleotide sequence ID" value="NZ_QPIZ01000065.1"/>
</dbReference>